<feature type="compositionally biased region" description="Basic and acidic residues" evidence="4">
    <location>
        <begin position="61"/>
        <end position="74"/>
    </location>
</feature>
<evidence type="ECO:0000256" key="3">
    <source>
        <dbReference type="ARBA" id="ARBA00023242"/>
    </source>
</evidence>
<accession>A0A1R3II03</accession>
<evidence type="ECO:0000256" key="4">
    <source>
        <dbReference type="SAM" id="MobiDB-lite"/>
    </source>
</evidence>
<reference evidence="6" key="1">
    <citation type="submission" date="2013-09" db="EMBL/GenBank/DDBJ databases">
        <title>Corchorus olitorius genome sequencing.</title>
        <authorList>
            <person name="Alam M."/>
            <person name="Haque M.S."/>
            <person name="Islam M.S."/>
            <person name="Emdad E.M."/>
            <person name="Islam M.M."/>
            <person name="Ahmed B."/>
            <person name="Halim A."/>
            <person name="Hossen Q.M.M."/>
            <person name="Hossain M.Z."/>
            <person name="Ahmed R."/>
            <person name="Khan M.M."/>
            <person name="Islam R."/>
            <person name="Rashid M.M."/>
            <person name="Khan S.A."/>
            <person name="Rahman M.S."/>
            <person name="Alam M."/>
            <person name="Yahiya A.S."/>
            <person name="Khan M.S."/>
            <person name="Azam M.S."/>
            <person name="Haque T."/>
            <person name="Lashkar M.Z.H."/>
            <person name="Akhand A.I."/>
            <person name="Morshed G."/>
            <person name="Roy S."/>
            <person name="Uddin K.S."/>
            <person name="Rabeya T."/>
            <person name="Hossain A.S."/>
            <person name="Chowdhury A."/>
            <person name="Snigdha A.R."/>
            <person name="Mortoza M.S."/>
            <person name="Matin S.A."/>
            <person name="Hoque S.M.E."/>
            <person name="Islam M.K."/>
            <person name="Roy D.K."/>
            <person name="Haider R."/>
            <person name="Moosa M.M."/>
            <person name="Elias S.M."/>
            <person name="Hasan A.M."/>
            <person name="Jahan S."/>
            <person name="Shafiuddin M."/>
            <person name="Mahmood N."/>
            <person name="Shommy N.S."/>
        </authorList>
    </citation>
    <scope>NUCLEOTIDE SEQUENCE [LARGE SCALE GENOMIC DNA]</scope>
    <source>
        <strain evidence="6">cv. O-4</strain>
    </source>
</reference>
<sequence>MESTASKKKKKVDLDLHDDHDDEEEKMEEFYALIKNIRESRDRLMMNRIIPADDQIVMKNKNKEAAADDHDEISNGKNKRKLEEEEEEKQVVVWKPSFQREDFIAHDHDQLMMKKLPHALSIATTASQSKVGITISDDQKEEVKDQGLDLTLSL</sequence>
<dbReference type="Pfam" id="PF15699">
    <property type="entry name" value="NPR1_interact"/>
    <property type="match status" value="1"/>
</dbReference>
<feature type="region of interest" description="Disordered" evidence="4">
    <location>
        <begin position="60"/>
        <end position="90"/>
    </location>
</feature>
<dbReference type="GO" id="GO:0010112">
    <property type="term" value="P:regulation of systemic acquired resistance"/>
    <property type="evidence" value="ECO:0007669"/>
    <property type="project" value="InterPro"/>
</dbReference>
<dbReference type="GO" id="GO:0005634">
    <property type="term" value="C:nucleus"/>
    <property type="evidence" value="ECO:0007669"/>
    <property type="project" value="UniProtKB-SubCell"/>
</dbReference>
<dbReference type="AlphaFoldDB" id="A0A1R3II03"/>
<dbReference type="PANTHER" id="PTHR33669:SF14">
    <property type="entry name" value="NRR REPRESSOR HOMOLOG 3"/>
    <property type="match status" value="1"/>
</dbReference>
<dbReference type="STRING" id="93759.A0A1R3II03"/>
<keyword evidence="6" id="KW-1185">Reference proteome</keyword>
<name>A0A1R3II03_9ROSI</name>
<keyword evidence="3" id="KW-0539">Nucleus</keyword>
<organism evidence="5 6">
    <name type="scientific">Corchorus olitorius</name>
    <dbReference type="NCBI Taxonomy" id="93759"/>
    <lineage>
        <taxon>Eukaryota</taxon>
        <taxon>Viridiplantae</taxon>
        <taxon>Streptophyta</taxon>
        <taxon>Embryophyta</taxon>
        <taxon>Tracheophyta</taxon>
        <taxon>Spermatophyta</taxon>
        <taxon>Magnoliopsida</taxon>
        <taxon>eudicotyledons</taxon>
        <taxon>Gunneridae</taxon>
        <taxon>Pentapetalae</taxon>
        <taxon>rosids</taxon>
        <taxon>malvids</taxon>
        <taxon>Malvales</taxon>
        <taxon>Malvaceae</taxon>
        <taxon>Grewioideae</taxon>
        <taxon>Apeibeae</taxon>
        <taxon>Corchorus</taxon>
    </lineage>
</organism>
<comment type="similarity">
    <text evidence="2">Belongs to the NPR1-interactor family.</text>
</comment>
<evidence type="ECO:0000313" key="5">
    <source>
        <dbReference type="EMBL" id="OMO82217.1"/>
    </source>
</evidence>
<dbReference type="InterPro" id="IPR031425">
    <property type="entry name" value="NPR1/NH1-interacting"/>
</dbReference>
<gene>
    <name evidence="5" type="ORF">COLO4_23172</name>
</gene>
<protein>
    <submittedName>
        <fullName evidence="5">Uncharacterized protein</fullName>
    </submittedName>
</protein>
<proteinExistence type="inferred from homology"/>
<comment type="caution">
    <text evidence="5">The sequence shown here is derived from an EMBL/GenBank/DDBJ whole genome shotgun (WGS) entry which is preliminary data.</text>
</comment>
<dbReference type="Proteomes" id="UP000187203">
    <property type="component" value="Unassembled WGS sequence"/>
</dbReference>
<feature type="compositionally biased region" description="Basic residues" evidence="4">
    <location>
        <begin position="1"/>
        <end position="11"/>
    </location>
</feature>
<evidence type="ECO:0000313" key="6">
    <source>
        <dbReference type="Proteomes" id="UP000187203"/>
    </source>
</evidence>
<dbReference type="EMBL" id="AWUE01018165">
    <property type="protein sequence ID" value="OMO82217.1"/>
    <property type="molecule type" value="Genomic_DNA"/>
</dbReference>
<evidence type="ECO:0000256" key="2">
    <source>
        <dbReference type="ARBA" id="ARBA00009937"/>
    </source>
</evidence>
<dbReference type="PANTHER" id="PTHR33669">
    <property type="entry name" value="PROTEIN NEGATIVE REGULATOR OF RESISTANCE"/>
    <property type="match status" value="1"/>
</dbReference>
<feature type="region of interest" description="Disordered" evidence="4">
    <location>
        <begin position="1"/>
        <end position="23"/>
    </location>
</feature>
<comment type="subcellular location">
    <subcellularLocation>
        <location evidence="1">Nucleus</location>
    </subcellularLocation>
</comment>
<evidence type="ECO:0000256" key="1">
    <source>
        <dbReference type="ARBA" id="ARBA00004123"/>
    </source>
</evidence>
<dbReference type="OrthoDB" id="1304316at2759"/>